<dbReference type="SUPFAM" id="SSF158472">
    <property type="entry name" value="HAMP domain-like"/>
    <property type="match status" value="1"/>
</dbReference>
<dbReference type="SUPFAM" id="SSF55874">
    <property type="entry name" value="ATPase domain of HSP90 chaperone/DNA topoisomerase II/histidine kinase"/>
    <property type="match status" value="1"/>
</dbReference>
<protein>
    <recommendedName>
        <fullName evidence="3">histidine kinase</fullName>
        <ecNumber evidence="3">2.7.13.3</ecNumber>
    </recommendedName>
</protein>
<dbReference type="CDD" id="cd06225">
    <property type="entry name" value="HAMP"/>
    <property type="match status" value="1"/>
</dbReference>
<dbReference type="PANTHER" id="PTHR45528">
    <property type="entry name" value="SENSOR HISTIDINE KINASE CPXA"/>
    <property type="match status" value="1"/>
</dbReference>
<dbReference type="GO" id="GO:0005524">
    <property type="term" value="F:ATP binding"/>
    <property type="evidence" value="ECO:0007669"/>
    <property type="project" value="UniProtKB-KW"/>
</dbReference>
<keyword evidence="6" id="KW-0808">Transferase</keyword>
<comment type="subcellular location">
    <subcellularLocation>
        <location evidence="2">Cell membrane</location>
        <topology evidence="2">Multi-pass membrane protein</topology>
    </subcellularLocation>
</comment>
<evidence type="ECO:0000256" key="6">
    <source>
        <dbReference type="ARBA" id="ARBA00022679"/>
    </source>
</evidence>
<name>A0A918N4M9_9FLAO</name>
<dbReference type="SMART" id="SM00387">
    <property type="entry name" value="HATPase_c"/>
    <property type="match status" value="1"/>
</dbReference>
<evidence type="ECO:0000256" key="5">
    <source>
        <dbReference type="ARBA" id="ARBA00022553"/>
    </source>
</evidence>
<evidence type="ECO:0000256" key="13">
    <source>
        <dbReference type="ARBA" id="ARBA00023136"/>
    </source>
</evidence>
<keyword evidence="18" id="KW-1185">Reference proteome</keyword>
<proteinExistence type="predicted"/>
<comment type="caution">
    <text evidence="17">The sequence shown here is derived from an EMBL/GenBank/DDBJ whole genome shotgun (WGS) entry which is preliminary data.</text>
</comment>
<feature type="domain" description="HAMP" evidence="16">
    <location>
        <begin position="177"/>
        <end position="230"/>
    </location>
</feature>
<feature type="transmembrane region" description="Helical" evidence="14">
    <location>
        <begin position="7"/>
        <end position="29"/>
    </location>
</feature>
<dbReference type="PROSITE" id="PS50885">
    <property type="entry name" value="HAMP"/>
    <property type="match status" value="1"/>
</dbReference>
<comment type="catalytic activity">
    <reaction evidence="1">
        <text>ATP + protein L-histidine = ADP + protein N-phospho-L-histidine.</text>
        <dbReference type="EC" id="2.7.13.3"/>
    </reaction>
</comment>
<evidence type="ECO:0000256" key="8">
    <source>
        <dbReference type="ARBA" id="ARBA00022741"/>
    </source>
</evidence>
<keyword evidence="5" id="KW-0597">Phosphoprotein</keyword>
<dbReference type="SMART" id="SM00304">
    <property type="entry name" value="HAMP"/>
    <property type="match status" value="1"/>
</dbReference>
<keyword evidence="9 17" id="KW-0418">Kinase</keyword>
<dbReference type="InterPro" id="IPR005467">
    <property type="entry name" value="His_kinase_dom"/>
</dbReference>
<dbReference type="InterPro" id="IPR036097">
    <property type="entry name" value="HisK_dim/P_sf"/>
</dbReference>
<dbReference type="SUPFAM" id="SSF47384">
    <property type="entry name" value="Homodimeric domain of signal transducing histidine kinase"/>
    <property type="match status" value="1"/>
</dbReference>
<evidence type="ECO:0000256" key="14">
    <source>
        <dbReference type="SAM" id="Phobius"/>
    </source>
</evidence>
<dbReference type="PRINTS" id="PR00344">
    <property type="entry name" value="BCTRLSENSOR"/>
</dbReference>
<evidence type="ECO:0000256" key="9">
    <source>
        <dbReference type="ARBA" id="ARBA00022777"/>
    </source>
</evidence>
<dbReference type="Gene3D" id="1.10.287.130">
    <property type="match status" value="1"/>
</dbReference>
<evidence type="ECO:0000256" key="4">
    <source>
        <dbReference type="ARBA" id="ARBA00022475"/>
    </source>
</evidence>
<sequence length="460" mass="52740">MQLRTKITAIFILLTGLFQVAVFVFIYHFSKSYTESEFYLRLSQRATIAAHTYLEDNEMNINIYEDIRERHLQTLPNEREAIYPVSKRTNKEDNHMDKSLPNSFFQEIFDKQYAELKQEKFYYTGLLYNDNEGDFIVILSAQDFYGEGKLENLRNILILAFFLSMIFISLLGQYHAKQALSPISKMIKKVNTIRATNLHLRIEVGAGKDELVELAHTFNNMLDRLEVSFDLQSNFINNASHELRNPLTAILVQTEIGLNKDRTIKEYHSILGGIEKEALRLDTLVNGLLKLAQMDFDKKGIVIEPIRIDETVIEIKKILDTTNPENNIYLDFNHLPEDECLLVFLGSQNLLKVALNNILENACKFSENQKVTLKILADTNNIKIIITDKGIGIPPEELKNIFEPFYRGSNALGTNGFGFGLPLAYRIIKLHSGEIRVSSQIDKGTIVKVSLPNQKKYTSF</sequence>
<dbReference type="Pfam" id="PF00672">
    <property type="entry name" value="HAMP"/>
    <property type="match status" value="1"/>
</dbReference>
<keyword evidence="12" id="KW-0902">Two-component regulatory system</keyword>
<keyword evidence="7 14" id="KW-0812">Transmembrane</keyword>
<dbReference type="AlphaFoldDB" id="A0A918N4M9"/>
<keyword evidence="4" id="KW-1003">Cell membrane</keyword>
<dbReference type="InterPro" id="IPR050398">
    <property type="entry name" value="HssS/ArlS-like"/>
</dbReference>
<dbReference type="EC" id="2.7.13.3" evidence="3"/>
<evidence type="ECO:0000256" key="3">
    <source>
        <dbReference type="ARBA" id="ARBA00012438"/>
    </source>
</evidence>
<dbReference type="Pfam" id="PF00512">
    <property type="entry name" value="HisKA"/>
    <property type="match status" value="1"/>
</dbReference>
<dbReference type="Proteomes" id="UP000601108">
    <property type="component" value="Unassembled WGS sequence"/>
</dbReference>
<dbReference type="PANTHER" id="PTHR45528:SF1">
    <property type="entry name" value="SENSOR HISTIDINE KINASE CPXA"/>
    <property type="match status" value="1"/>
</dbReference>
<dbReference type="InterPro" id="IPR003660">
    <property type="entry name" value="HAMP_dom"/>
</dbReference>
<evidence type="ECO:0000256" key="1">
    <source>
        <dbReference type="ARBA" id="ARBA00000085"/>
    </source>
</evidence>
<evidence type="ECO:0000259" key="15">
    <source>
        <dbReference type="PROSITE" id="PS50109"/>
    </source>
</evidence>
<dbReference type="CDD" id="cd00075">
    <property type="entry name" value="HATPase"/>
    <property type="match status" value="1"/>
</dbReference>
<dbReference type="Pfam" id="PF02518">
    <property type="entry name" value="HATPase_c"/>
    <property type="match status" value="1"/>
</dbReference>
<dbReference type="SMART" id="SM00388">
    <property type="entry name" value="HisKA"/>
    <property type="match status" value="1"/>
</dbReference>
<evidence type="ECO:0000256" key="11">
    <source>
        <dbReference type="ARBA" id="ARBA00022989"/>
    </source>
</evidence>
<keyword evidence="10" id="KW-0067">ATP-binding</keyword>
<dbReference type="InterPro" id="IPR036890">
    <property type="entry name" value="HATPase_C_sf"/>
</dbReference>
<evidence type="ECO:0000259" key="16">
    <source>
        <dbReference type="PROSITE" id="PS50885"/>
    </source>
</evidence>
<evidence type="ECO:0000313" key="17">
    <source>
        <dbReference type="EMBL" id="GGX22227.1"/>
    </source>
</evidence>
<evidence type="ECO:0000256" key="10">
    <source>
        <dbReference type="ARBA" id="ARBA00022840"/>
    </source>
</evidence>
<dbReference type="InterPro" id="IPR003594">
    <property type="entry name" value="HATPase_dom"/>
</dbReference>
<feature type="domain" description="Histidine kinase" evidence="15">
    <location>
        <begin position="238"/>
        <end position="455"/>
    </location>
</feature>
<dbReference type="CDD" id="cd00082">
    <property type="entry name" value="HisKA"/>
    <property type="match status" value="1"/>
</dbReference>
<dbReference type="InterPro" id="IPR004358">
    <property type="entry name" value="Sig_transdc_His_kin-like_C"/>
</dbReference>
<dbReference type="RefSeq" id="WP_027412228.1">
    <property type="nucleotide sequence ID" value="NZ_BMWS01000016.1"/>
</dbReference>
<evidence type="ECO:0000256" key="2">
    <source>
        <dbReference type="ARBA" id="ARBA00004651"/>
    </source>
</evidence>
<reference evidence="17 18" key="1">
    <citation type="journal article" date="2014" name="Int. J. Syst. Evol. Microbiol.">
        <title>Complete genome sequence of Corynebacterium casei LMG S-19264T (=DSM 44701T), isolated from a smear-ripened cheese.</title>
        <authorList>
            <consortium name="US DOE Joint Genome Institute (JGI-PGF)"/>
            <person name="Walter F."/>
            <person name="Albersmeier A."/>
            <person name="Kalinowski J."/>
            <person name="Ruckert C."/>
        </authorList>
    </citation>
    <scope>NUCLEOTIDE SEQUENCE [LARGE SCALE GENOMIC DNA]</scope>
    <source>
        <strain evidence="17 18">KCTC 12285</strain>
    </source>
</reference>
<evidence type="ECO:0000256" key="7">
    <source>
        <dbReference type="ARBA" id="ARBA00022692"/>
    </source>
</evidence>
<dbReference type="EMBL" id="BMWS01000016">
    <property type="protein sequence ID" value="GGX22227.1"/>
    <property type="molecule type" value="Genomic_DNA"/>
</dbReference>
<dbReference type="PROSITE" id="PS50109">
    <property type="entry name" value="HIS_KIN"/>
    <property type="match status" value="1"/>
</dbReference>
<dbReference type="Gene3D" id="6.10.340.10">
    <property type="match status" value="1"/>
</dbReference>
<dbReference type="GO" id="GO:0005886">
    <property type="term" value="C:plasma membrane"/>
    <property type="evidence" value="ECO:0007669"/>
    <property type="project" value="UniProtKB-SubCell"/>
</dbReference>
<keyword evidence="13 14" id="KW-0472">Membrane</keyword>
<gene>
    <name evidence="17" type="ORF">GCM10007384_24290</name>
</gene>
<dbReference type="Gene3D" id="3.30.565.10">
    <property type="entry name" value="Histidine kinase-like ATPase, C-terminal domain"/>
    <property type="match status" value="1"/>
</dbReference>
<keyword evidence="8" id="KW-0547">Nucleotide-binding</keyword>
<organism evidence="17 18">
    <name type="scientific">Aquimarina muelleri</name>
    <dbReference type="NCBI Taxonomy" id="279356"/>
    <lineage>
        <taxon>Bacteria</taxon>
        <taxon>Pseudomonadati</taxon>
        <taxon>Bacteroidota</taxon>
        <taxon>Flavobacteriia</taxon>
        <taxon>Flavobacteriales</taxon>
        <taxon>Flavobacteriaceae</taxon>
        <taxon>Aquimarina</taxon>
    </lineage>
</organism>
<accession>A0A918N4M9</accession>
<evidence type="ECO:0000313" key="18">
    <source>
        <dbReference type="Proteomes" id="UP000601108"/>
    </source>
</evidence>
<dbReference type="GO" id="GO:0000155">
    <property type="term" value="F:phosphorelay sensor kinase activity"/>
    <property type="evidence" value="ECO:0007669"/>
    <property type="project" value="InterPro"/>
</dbReference>
<dbReference type="InterPro" id="IPR003661">
    <property type="entry name" value="HisK_dim/P_dom"/>
</dbReference>
<keyword evidence="11 14" id="KW-1133">Transmembrane helix</keyword>
<evidence type="ECO:0000256" key="12">
    <source>
        <dbReference type="ARBA" id="ARBA00023012"/>
    </source>
</evidence>